<evidence type="ECO:0000313" key="1">
    <source>
        <dbReference type="EMBL" id="NJW55385.1"/>
    </source>
</evidence>
<accession>A0ABX1D4J9</accession>
<dbReference type="Proteomes" id="UP000703674">
    <property type="component" value="Unassembled WGS sequence"/>
</dbReference>
<reference evidence="1 2" key="1">
    <citation type="submission" date="2020-03" db="EMBL/GenBank/DDBJ databases">
        <title>Salinimicrobium sp. nov, isolated from SCS.</title>
        <authorList>
            <person name="Cao W.R."/>
        </authorList>
    </citation>
    <scope>NUCLEOTIDE SEQUENCE [LARGE SCALE GENOMIC DNA]</scope>
    <source>
        <strain evidence="2">J15B91</strain>
    </source>
</reference>
<dbReference type="InterPro" id="IPR001036">
    <property type="entry name" value="Acrflvin-R"/>
</dbReference>
<dbReference type="EMBL" id="JAAVJR010001097">
    <property type="protein sequence ID" value="NJW55385.1"/>
    <property type="molecule type" value="Genomic_DNA"/>
</dbReference>
<dbReference type="Gene3D" id="3.30.2090.10">
    <property type="entry name" value="Multidrug efflux transporter AcrB TolC docking domain, DN and DC subdomains"/>
    <property type="match status" value="1"/>
</dbReference>
<dbReference type="Gene3D" id="3.30.70.1320">
    <property type="entry name" value="Multidrug efflux transporter AcrB pore domain like"/>
    <property type="match status" value="1"/>
</dbReference>
<dbReference type="Pfam" id="PF00873">
    <property type="entry name" value="ACR_tran"/>
    <property type="match status" value="1"/>
</dbReference>
<comment type="caution">
    <text evidence="1">The sequence shown here is derived from an EMBL/GenBank/DDBJ whole genome shotgun (WGS) entry which is preliminary data.</text>
</comment>
<protein>
    <submittedName>
        <fullName evidence="1">Efflux RND transporter permease subunit</fullName>
    </submittedName>
</protein>
<gene>
    <name evidence="1" type="ORF">HC175_20945</name>
</gene>
<name>A0ABX1D4J9_9FLAO</name>
<evidence type="ECO:0000313" key="2">
    <source>
        <dbReference type="Proteomes" id="UP000703674"/>
    </source>
</evidence>
<feature type="non-terminal residue" evidence="1">
    <location>
        <position position="1"/>
    </location>
</feature>
<keyword evidence="2" id="KW-1185">Reference proteome</keyword>
<dbReference type="SUPFAM" id="SSF82714">
    <property type="entry name" value="Multidrug efflux transporter AcrB TolC docking domain, DN and DC subdomains"/>
    <property type="match status" value="1"/>
</dbReference>
<dbReference type="InterPro" id="IPR027463">
    <property type="entry name" value="AcrB_DN_DC_subdom"/>
</dbReference>
<feature type="non-terminal residue" evidence="1">
    <location>
        <position position="119"/>
    </location>
</feature>
<dbReference type="PANTHER" id="PTHR32063:SF24">
    <property type="entry name" value="CATION EFFLUX SYSTEM (ACRB_ACRD_ACRF FAMILY)"/>
    <property type="match status" value="1"/>
</dbReference>
<dbReference type="RefSeq" id="WP_168139908.1">
    <property type="nucleotide sequence ID" value="NZ_JAAVJR010001097.1"/>
</dbReference>
<organism evidence="1 2">
    <name type="scientific">Salinimicrobium oceani</name>
    <dbReference type="NCBI Taxonomy" id="2722702"/>
    <lineage>
        <taxon>Bacteria</taxon>
        <taxon>Pseudomonadati</taxon>
        <taxon>Bacteroidota</taxon>
        <taxon>Flavobacteriia</taxon>
        <taxon>Flavobacteriales</taxon>
        <taxon>Flavobacteriaceae</taxon>
        <taxon>Salinimicrobium</taxon>
    </lineage>
</organism>
<proteinExistence type="predicted"/>
<dbReference type="PANTHER" id="PTHR32063">
    <property type="match status" value="1"/>
</dbReference>
<sequence length="119" mass="13057">AGGGYIEKENQAYFIRGEGLVSSLEDIRNIVVKNRNGMPVYIRDIAEVGFGRATRYGAITGNAEGEKVLGQVMMLKDANSNKVIEAVQERIASISETLPEGIYINGFLDRSLLIDKTTF</sequence>
<dbReference type="SUPFAM" id="SSF82693">
    <property type="entry name" value="Multidrug efflux transporter AcrB pore domain, PN1, PN2, PC1 and PC2 subdomains"/>
    <property type="match status" value="1"/>
</dbReference>